<dbReference type="CDD" id="cd03224">
    <property type="entry name" value="ABC_TM1139_LivF_branched"/>
    <property type="match status" value="1"/>
</dbReference>
<dbReference type="RefSeq" id="WP_019950563.1">
    <property type="nucleotide sequence ID" value="NZ_JBHLVX010000022.1"/>
</dbReference>
<gene>
    <name evidence="7" type="ORF">ACFFHW_06285</name>
</gene>
<evidence type="ECO:0000313" key="7">
    <source>
        <dbReference type="EMBL" id="MFC0267605.1"/>
    </source>
</evidence>
<evidence type="ECO:0000259" key="6">
    <source>
        <dbReference type="PROSITE" id="PS50893"/>
    </source>
</evidence>
<dbReference type="InterPro" id="IPR052156">
    <property type="entry name" value="BCAA_Transport_ATP-bd_LivF"/>
</dbReference>
<keyword evidence="5" id="KW-0029">Amino-acid transport</keyword>
<dbReference type="InterPro" id="IPR027417">
    <property type="entry name" value="P-loop_NTPase"/>
</dbReference>
<name>A0ABV6G1R9_9GAMM</name>
<keyword evidence="8" id="KW-1185">Reference proteome</keyword>
<keyword evidence="2" id="KW-0813">Transport</keyword>
<dbReference type="PANTHER" id="PTHR43820">
    <property type="entry name" value="HIGH-AFFINITY BRANCHED-CHAIN AMINO ACID TRANSPORT ATP-BINDING PROTEIN LIVF"/>
    <property type="match status" value="1"/>
</dbReference>
<keyword evidence="4 7" id="KW-0067">ATP-binding</keyword>
<feature type="domain" description="ABC transporter" evidence="6">
    <location>
        <begin position="22"/>
        <end position="254"/>
    </location>
</feature>
<dbReference type="Gene3D" id="3.40.50.300">
    <property type="entry name" value="P-loop containing nucleotide triphosphate hydrolases"/>
    <property type="match status" value="1"/>
</dbReference>
<dbReference type="EMBL" id="JBHLVX010000022">
    <property type="protein sequence ID" value="MFC0267605.1"/>
    <property type="molecule type" value="Genomic_DNA"/>
</dbReference>
<dbReference type="InterPro" id="IPR017871">
    <property type="entry name" value="ABC_transporter-like_CS"/>
</dbReference>
<dbReference type="Pfam" id="PF00005">
    <property type="entry name" value="ABC_tran"/>
    <property type="match status" value="1"/>
</dbReference>
<evidence type="ECO:0000256" key="1">
    <source>
        <dbReference type="ARBA" id="ARBA00005417"/>
    </source>
</evidence>
<comment type="similarity">
    <text evidence="1">Belongs to the ABC transporter superfamily.</text>
</comment>
<evidence type="ECO:0000256" key="4">
    <source>
        <dbReference type="ARBA" id="ARBA00022840"/>
    </source>
</evidence>
<dbReference type="InterPro" id="IPR003439">
    <property type="entry name" value="ABC_transporter-like_ATP-bd"/>
</dbReference>
<evidence type="ECO:0000256" key="3">
    <source>
        <dbReference type="ARBA" id="ARBA00022741"/>
    </source>
</evidence>
<dbReference type="PANTHER" id="PTHR43820:SF4">
    <property type="entry name" value="HIGH-AFFINITY BRANCHED-CHAIN AMINO ACID TRANSPORT ATP-BINDING PROTEIN LIVF"/>
    <property type="match status" value="1"/>
</dbReference>
<protein>
    <submittedName>
        <fullName evidence="7">ABC transporter ATP-binding protein</fullName>
    </submittedName>
</protein>
<organism evidence="7 8">
    <name type="scientific">Kushneria aurantia</name>
    <dbReference type="NCBI Taxonomy" id="504092"/>
    <lineage>
        <taxon>Bacteria</taxon>
        <taxon>Pseudomonadati</taxon>
        <taxon>Pseudomonadota</taxon>
        <taxon>Gammaproteobacteria</taxon>
        <taxon>Oceanospirillales</taxon>
        <taxon>Halomonadaceae</taxon>
        <taxon>Kushneria</taxon>
    </lineage>
</organism>
<dbReference type="SUPFAM" id="SSF52540">
    <property type="entry name" value="P-loop containing nucleoside triphosphate hydrolases"/>
    <property type="match status" value="1"/>
</dbReference>
<proteinExistence type="inferred from homology"/>
<dbReference type="InterPro" id="IPR003593">
    <property type="entry name" value="AAA+_ATPase"/>
</dbReference>
<dbReference type="SMART" id="SM00382">
    <property type="entry name" value="AAA"/>
    <property type="match status" value="1"/>
</dbReference>
<evidence type="ECO:0000256" key="2">
    <source>
        <dbReference type="ARBA" id="ARBA00022448"/>
    </source>
</evidence>
<accession>A0ABV6G1R9</accession>
<sequence>MTPTTTADTTVAPTSSRGEVRLSITDVDAFYGRIQALRGVSLDVCRGEIVTLLGSNGAGKSTTLKTISGLVRTSRGDIQLEGQSIKRLAAHQIARRGVVHVPEGRRILRGLSVRENLELGAFTVRDGALRGRRLAEVYALFPILHERRHQDASLLSGGQQQMLAMGRALMHGPSVMLLDEPSMGLAPKLVTEIMRIIRRLNEAGTTILLVEQNARLALRLAHYAYVIENGAIRLQGEAARLREDASVVKAYLGLAE</sequence>
<dbReference type="PROSITE" id="PS50893">
    <property type="entry name" value="ABC_TRANSPORTER_2"/>
    <property type="match status" value="1"/>
</dbReference>
<evidence type="ECO:0000256" key="5">
    <source>
        <dbReference type="ARBA" id="ARBA00022970"/>
    </source>
</evidence>
<evidence type="ECO:0000313" key="8">
    <source>
        <dbReference type="Proteomes" id="UP001589814"/>
    </source>
</evidence>
<dbReference type="PROSITE" id="PS00211">
    <property type="entry name" value="ABC_TRANSPORTER_1"/>
    <property type="match status" value="1"/>
</dbReference>
<keyword evidence="3" id="KW-0547">Nucleotide-binding</keyword>
<comment type="caution">
    <text evidence="7">The sequence shown here is derived from an EMBL/GenBank/DDBJ whole genome shotgun (WGS) entry which is preliminary data.</text>
</comment>
<dbReference type="GO" id="GO:0005524">
    <property type="term" value="F:ATP binding"/>
    <property type="evidence" value="ECO:0007669"/>
    <property type="project" value="UniProtKB-KW"/>
</dbReference>
<reference evidence="7 8" key="1">
    <citation type="submission" date="2024-09" db="EMBL/GenBank/DDBJ databases">
        <authorList>
            <person name="Sun Q."/>
            <person name="Mori K."/>
        </authorList>
    </citation>
    <scope>NUCLEOTIDE SEQUENCE [LARGE SCALE GENOMIC DNA]</scope>
    <source>
        <strain evidence="7 8">CCM 7415</strain>
    </source>
</reference>
<dbReference type="Proteomes" id="UP001589814">
    <property type="component" value="Unassembled WGS sequence"/>
</dbReference>